<evidence type="ECO:0000256" key="5">
    <source>
        <dbReference type="ARBA" id="ARBA00026102"/>
    </source>
</evidence>
<feature type="region of interest" description="Disordered" evidence="7">
    <location>
        <begin position="274"/>
        <end position="293"/>
    </location>
</feature>
<dbReference type="GO" id="GO:0031087">
    <property type="term" value="P:deadenylation-independent decapping of nuclear-transcribed mRNA"/>
    <property type="evidence" value="ECO:0007669"/>
    <property type="project" value="TreeGrafter"/>
</dbReference>
<evidence type="ECO:0000256" key="2">
    <source>
        <dbReference type="ARBA" id="ARBA00008778"/>
    </source>
</evidence>
<name>A0A672K580_SINGR</name>
<evidence type="ECO:0000256" key="1">
    <source>
        <dbReference type="ARBA" id="ARBA00004496"/>
    </source>
</evidence>
<comment type="catalytic activity">
    <reaction evidence="6">
        <text>a 5'-end (N(7)-methyl 5'-triphosphoguanosine)-ribonucleoside in mRNA + H2O = N(7)-methyl-GDP + a 5'-end phospho-ribonucleoside in mRNA + 2 H(+)</text>
        <dbReference type="Rhea" id="RHEA:67484"/>
        <dbReference type="Rhea" id="RHEA-COMP:15692"/>
        <dbReference type="Rhea" id="RHEA-COMP:17167"/>
        <dbReference type="ChEBI" id="CHEBI:15377"/>
        <dbReference type="ChEBI" id="CHEBI:15378"/>
        <dbReference type="ChEBI" id="CHEBI:63714"/>
        <dbReference type="ChEBI" id="CHEBI:138282"/>
        <dbReference type="ChEBI" id="CHEBI:156461"/>
        <dbReference type="EC" id="3.6.1.62"/>
    </reaction>
    <physiologicalReaction direction="left-to-right" evidence="6">
        <dbReference type="Rhea" id="RHEA:67485"/>
    </physiologicalReaction>
</comment>
<evidence type="ECO:0000259" key="8">
    <source>
        <dbReference type="Pfam" id="PF16741"/>
    </source>
</evidence>
<dbReference type="GO" id="GO:0008047">
    <property type="term" value="F:enzyme activator activity"/>
    <property type="evidence" value="ECO:0007669"/>
    <property type="project" value="InterPro"/>
</dbReference>
<dbReference type="SUPFAM" id="SSF50729">
    <property type="entry name" value="PH domain-like"/>
    <property type="match status" value="1"/>
</dbReference>
<reference evidence="9" key="1">
    <citation type="submission" date="2025-08" db="UniProtKB">
        <authorList>
            <consortium name="Ensembl"/>
        </authorList>
    </citation>
    <scope>IDENTIFICATION</scope>
</reference>
<keyword evidence="3" id="KW-0963">Cytoplasm</keyword>
<dbReference type="InterPro" id="IPR031953">
    <property type="entry name" value="mRNA_decap_C"/>
</dbReference>
<dbReference type="GO" id="GO:0000290">
    <property type="term" value="P:deadenylation-dependent decapping of nuclear-transcribed mRNA"/>
    <property type="evidence" value="ECO:0007669"/>
    <property type="project" value="InterPro"/>
</dbReference>
<comment type="subcellular location">
    <subcellularLocation>
        <location evidence="1">Cytoplasm</location>
    </subcellularLocation>
</comment>
<dbReference type="GO" id="GO:0000184">
    <property type="term" value="P:nuclear-transcribed mRNA catabolic process, nonsense-mediated decay"/>
    <property type="evidence" value="ECO:0007669"/>
    <property type="project" value="UniProtKB-KW"/>
</dbReference>
<dbReference type="GO" id="GO:0140933">
    <property type="term" value="F:5'-(N(7)-methylguanosine 5'-triphospho)-[mRNA] hydrolase activity"/>
    <property type="evidence" value="ECO:0007669"/>
    <property type="project" value="UniProtKB-EC"/>
</dbReference>
<comment type="similarity">
    <text evidence="2">Belongs to the DCP1 family.</text>
</comment>
<dbReference type="Pfam" id="PF06058">
    <property type="entry name" value="DCP1"/>
    <property type="match status" value="1"/>
</dbReference>
<evidence type="ECO:0000256" key="4">
    <source>
        <dbReference type="ARBA" id="ARBA00023161"/>
    </source>
</evidence>
<dbReference type="Gene3D" id="6.10.140.2030">
    <property type="match status" value="1"/>
</dbReference>
<dbReference type="EC" id="3.6.1.62" evidence="5"/>
<dbReference type="InterPro" id="IPR010334">
    <property type="entry name" value="Dcp1"/>
</dbReference>
<organism evidence="9 10">
    <name type="scientific">Sinocyclocheilus grahami</name>
    <name type="common">Dianchi golden-line fish</name>
    <name type="synonym">Barbus grahami</name>
    <dbReference type="NCBI Taxonomy" id="75366"/>
    <lineage>
        <taxon>Eukaryota</taxon>
        <taxon>Metazoa</taxon>
        <taxon>Chordata</taxon>
        <taxon>Craniata</taxon>
        <taxon>Vertebrata</taxon>
        <taxon>Euteleostomi</taxon>
        <taxon>Actinopterygii</taxon>
        <taxon>Neopterygii</taxon>
        <taxon>Teleostei</taxon>
        <taxon>Ostariophysi</taxon>
        <taxon>Cypriniformes</taxon>
        <taxon>Cyprinidae</taxon>
        <taxon>Cyprininae</taxon>
        <taxon>Sinocyclocheilus</taxon>
    </lineage>
</organism>
<keyword evidence="4" id="KW-0866">Nonsense-mediated mRNA decay</keyword>
<feature type="compositionally biased region" description="Basic and acidic residues" evidence="7">
    <location>
        <begin position="67"/>
        <end position="82"/>
    </location>
</feature>
<accession>A0A672K580</accession>
<keyword evidence="10" id="KW-1185">Reference proteome</keyword>
<dbReference type="Proteomes" id="UP000472262">
    <property type="component" value="Unassembled WGS sequence"/>
</dbReference>
<dbReference type="Ensembl" id="ENSSGRT00000006756.1">
    <property type="protein sequence ID" value="ENSSGRP00000006227.1"/>
    <property type="gene ID" value="ENSSGRG00000004114.1"/>
</dbReference>
<evidence type="ECO:0000313" key="9">
    <source>
        <dbReference type="Ensembl" id="ENSSGRP00000006227.1"/>
    </source>
</evidence>
<gene>
    <name evidence="9" type="primary">LOC107578174</name>
</gene>
<evidence type="ECO:0000256" key="3">
    <source>
        <dbReference type="ARBA" id="ARBA00022490"/>
    </source>
</evidence>
<feature type="domain" description="mRNA-decapping enzyme C-terminal" evidence="8">
    <location>
        <begin position="294"/>
        <end position="335"/>
    </location>
</feature>
<evidence type="ECO:0000256" key="7">
    <source>
        <dbReference type="SAM" id="MobiDB-lite"/>
    </source>
</evidence>
<dbReference type="GO" id="GO:0003729">
    <property type="term" value="F:mRNA binding"/>
    <property type="evidence" value="ECO:0007669"/>
    <property type="project" value="TreeGrafter"/>
</dbReference>
<feature type="region of interest" description="Disordered" evidence="7">
    <location>
        <begin position="144"/>
        <end position="216"/>
    </location>
</feature>
<dbReference type="Gene3D" id="2.30.29.30">
    <property type="entry name" value="Pleckstrin-homology domain (PH domain)/Phosphotyrosine-binding domain (PTB)"/>
    <property type="match status" value="1"/>
</dbReference>
<dbReference type="AlphaFoldDB" id="A0A672K580"/>
<feature type="region of interest" description="Disordered" evidence="7">
    <location>
        <begin position="57"/>
        <end position="83"/>
    </location>
</feature>
<evidence type="ECO:0000256" key="6">
    <source>
        <dbReference type="ARBA" id="ARBA00047661"/>
    </source>
</evidence>
<dbReference type="PANTHER" id="PTHR16290">
    <property type="entry name" value="TRANSCRIPTION FACTOR SMIF DECAPPING ENZYME DCP1"/>
    <property type="match status" value="1"/>
</dbReference>
<protein>
    <recommendedName>
        <fullName evidence="5">5'-(N(7)-methylguanosine 5'-triphospho)-[mRNA] hydrolase</fullName>
        <ecNumber evidence="5">3.6.1.62</ecNumber>
    </recommendedName>
</protein>
<dbReference type="InterPro" id="IPR011993">
    <property type="entry name" value="PH-like_dom_sf"/>
</dbReference>
<feature type="compositionally biased region" description="Polar residues" evidence="7">
    <location>
        <begin position="157"/>
        <end position="173"/>
    </location>
</feature>
<proteinExistence type="inferred from homology"/>
<evidence type="ECO:0000313" key="10">
    <source>
        <dbReference type="Proteomes" id="UP000472262"/>
    </source>
</evidence>
<dbReference type="PANTHER" id="PTHR16290:SF4">
    <property type="entry name" value="MRNA-DECAPPING ENZYME 1A"/>
    <property type="match status" value="1"/>
</dbReference>
<sequence>MECVNKAGQLMSLAALQQHDPYIVNLLDVAGQVALYTFSSKANEWVRLQNASPCQRAHVSSEATPSQEKREEVTAAQHEKSGHSVVKQITVEELFGSSLPKEAPQSTSSTVGERMRGPAFVHSVEPLLAPHLSADPGGTALVSLFQGCGTRDPRPAASNTEESGSRTTSQSVRRGSAGPLPPAYMNPPTDGHGLPGFMPSPLVTPQSFRESACKGPGPFTEKAALSAQSKEANVFTQSSTLVKPIPVSAGPAVQGEESSLLLSPSVFQHSMTKTAEPLKNPASPTSPTADLPSSLYNRTQLKDTLIHLIKNDAHFLSAIHEAYIQSLSKGLNNIKL</sequence>
<dbReference type="GO" id="GO:0000932">
    <property type="term" value="C:P-body"/>
    <property type="evidence" value="ECO:0007669"/>
    <property type="project" value="TreeGrafter"/>
</dbReference>
<reference evidence="9" key="2">
    <citation type="submission" date="2025-09" db="UniProtKB">
        <authorList>
            <consortium name="Ensembl"/>
        </authorList>
    </citation>
    <scope>IDENTIFICATION</scope>
</reference>
<dbReference type="Pfam" id="PF16741">
    <property type="entry name" value="mRNA_decap_C"/>
    <property type="match status" value="1"/>
</dbReference>